<proteinExistence type="predicted"/>
<evidence type="ECO:0000313" key="3">
    <source>
        <dbReference type="Proteomes" id="UP000255389"/>
    </source>
</evidence>
<accession>A0A378U8I0</accession>
<evidence type="ECO:0000256" key="1">
    <source>
        <dbReference type="SAM" id="MobiDB-lite"/>
    </source>
</evidence>
<keyword evidence="2" id="KW-0472">Membrane</keyword>
<keyword evidence="2" id="KW-0812">Transmembrane</keyword>
<dbReference type="AlphaFoldDB" id="A0A378U8I0"/>
<dbReference type="EMBL" id="UGQY01000001">
    <property type="protein sequence ID" value="STZ73694.1"/>
    <property type="molecule type" value="Genomic_DNA"/>
</dbReference>
<sequence>MNRSLRNESLNSYEHELELELDGAVEVRPAQMAAGGALLVVAVILTALNLRPAITSIGPVLGEMRESLGPRPCGPVCSRHSPDCASRPPA</sequence>
<feature type="region of interest" description="Disordered" evidence="1">
    <location>
        <begin position="71"/>
        <end position="90"/>
    </location>
</feature>
<gene>
    <name evidence="2" type="ORF">NCTC1542_01237</name>
</gene>
<dbReference type="Proteomes" id="UP000255389">
    <property type="component" value="Unassembled WGS sequence"/>
</dbReference>
<evidence type="ECO:0000313" key="2">
    <source>
        <dbReference type="EMBL" id="STZ73694.1"/>
    </source>
</evidence>
<organism evidence="2 3">
    <name type="scientific">Mycolicibacterium fortuitum</name>
    <name type="common">Mycobacterium fortuitum</name>
    <dbReference type="NCBI Taxonomy" id="1766"/>
    <lineage>
        <taxon>Bacteria</taxon>
        <taxon>Bacillati</taxon>
        <taxon>Actinomycetota</taxon>
        <taxon>Actinomycetes</taxon>
        <taxon>Mycobacteriales</taxon>
        <taxon>Mycobacteriaceae</taxon>
        <taxon>Mycolicibacterium</taxon>
    </lineage>
</organism>
<name>A0A378U8I0_MYCFO</name>
<reference evidence="2 3" key="1">
    <citation type="submission" date="2018-06" db="EMBL/GenBank/DDBJ databases">
        <authorList>
            <consortium name="Pathogen Informatics"/>
            <person name="Doyle S."/>
        </authorList>
    </citation>
    <scope>NUCLEOTIDE SEQUENCE [LARGE SCALE GENOMIC DNA]</scope>
    <source>
        <strain evidence="2 3">NCTC1542</strain>
    </source>
</reference>
<protein>
    <submittedName>
        <fullName evidence="2">Transmembrane transporter</fullName>
    </submittedName>
</protein>